<dbReference type="InterPro" id="IPR050216">
    <property type="entry name" value="LRR_domain-containing"/>
</dbReference>
<evidence type="ECO:0000313" key="4">
    <source>
        <dbReference type="EMBL" id="BDS12481.1"/>
    </source>
</evidence>
<keyword evidence="5" id="KW-1185">Reference proteome</keyword>
<dbReference type="RefSeq" id="WP_264793547.1">
    <property type="nucleotide sequence ID" value="NZ_AP026867.1"/>
</dbReference>
<dbReference type="PROSITE" id="PS51450">
    <property type="entry name" value="LRR"/>
    <property type="match status" value="1"/>
</dbReference>
<evidence type="ECO:0000313" key="5">
    <source>
        <dbReference type="Proteomes" id="UP001060919"/>
    </source>
</evidence>
<feature type="domain" description="Disease resistance R13L4/SHOC-2-like LRR" evidence="3">
    <location>
        <begin position="31"/>
        <end position="187"/>
    </location>
</feature>
<dbReference type="EMBL" id="AP026867">
    <property type="protein sequence ID" value="BDS12481.1"/>
    <property type="molecule type" value="Genomic_DNA"/>
</dbReference>
<dbReference type="Gene3D" id="3.80.10.10">
    <property type="entry name" value="Ribonuclease Inhibitor"/>
    <property type="match status" value="2"/>
</dbReference>
<dbReference type="PANTHER" id="PTHR48051:SF1">
    <property type="entry name" value="RAS SUPPRESSOR PROTEIN 1"/>
    <property type="match status" value="1"/>
</dbReference>
<gene>
    <name evidence="4" type="ORF">AsAng_0032040</name>
</gene>
<dbReference type="GO" id="GO:0005737">
    <property type="term" value="C:cytoplasm"/>
    <property type="evidence" value="ECO:0007669"/>
    <property type="project" value="TreeGrafter"/>
</dbReference>
<keyword evidence="1" id="KW-0433">Leucine-rich repeat</keyword>
<sequence>MKQYYYDKAPQKQKYKVQNLYIESRMFEQAGQLPAALFEYTNVEILGIRGYLETIPPEIVQLKQLKKLTIAFLGSNGLPEAIGGLEQLEELVIMVTAKPIVIPQSLSKLKHLKAITLKDCKLDAIPVVLSKIPSLVELNLAENRIAATTLANKCFWPNLEKLNLDRNNLTTIPDWVYEHGQLKQLFFSNNKLQNFDQRLCKLEYLQNLRVDANRITALPSEILNLQQLIFFNWFDNPIGWIHPLVFKLNERLLDFKHFWRHKSKQSAKTILSIRKAVAKANLIDNAEIIEAIVALLNNQKEAIKNLTNASILACYAVRHNKLREAIITEITKRLGVFDPTAFVEGCELLILGSTIKKKSDLKKTLKLLNIAVVSKKTTKTSHVLLGKNIKNTAALTDNQLVIVTETELNHFLDAAAPAYLLEEEIGTEHIQNMLLTLRDEDVLVALELLKSGGVPKELMTTLFFVHKFSSTTKIVRQTKNLLTLNASNKLLEKLKSRIHFRQFELGYFKAWHYIDYINDICAETALNKMEFLRHCAVYHDTYRYNTMYLMNVVLLPEEEQRTLALDFWKRRINNNEIELQGGESGILTHLFKMDAVNVLIGVDYSTTILGNQDGISQMKRLHRVVLNYYTTKKIQLPKDFGALENLETLELKNILFDANGWESLKQLKSLKNVSYKLNGDKLPPQIFELTQIEILTLEGKKMQLDFPIEQLKNLRELHLLQSELTGAEVLFQKLEKMPNLSVINLHTELEKKYKVIT</sequence>
<protein>
    <recommendedName>
        <fullName evidence="3">Disease resistance R13L4/SHOC-2-like LRR domain-containing protein</fullName>
    </recommendedName>
</protein>
<dbReference type="AlphaFoldDB" id="A0A915YGC3"/>
<evidence type="ECO:0000256" key="2">
    <source>
        <dbReference type="ARBA" id="ARBA00022737"/>
    </source>
</evidence>
<reference evidence="4" key="1">
    <citation type="submission" date="2022-09" db="EMBL/GenBank/DDBJ databases">
        <title>Aureispira anguillicida sp. nov., isolated from Leptocephalus of Japanese eel Anguilla japonica.</title>
        <authorList>
            <person name="Yuasa K."/>
            <person name="Mekata T."/>
            <person name="Ikunari K."/>
        </authorList>
    </citation>
    <scope>NUCLEOTIDE SEQUENCE</scope>
    <source>
        <strain evidence="4">EL160426</strain>
    </source>
</reference>
<name>A0A915YGC3_9BACT</name>
<dbReference type="InterPro" id="IPR055414">
    <property type="entry name" value="LRR_R13L4/SHOC2-like"/>
</dbReference>
<organism evidence="4 5">
    <name type="scientific">Aureispira anguillae</name>
    <dbReference type="NCBI Taxonomy" id="2864201"/>
    <lineage>
        <taxon>Bacteria</taxon>
        <taxon>Pseudomonadati</taxon>
        <taxon>Bacteroidota</taxon>
        <taxon>Saprospiria</taxon>
        <taxon>Saprospirales</taxon>
        <taxon>Saprospiraceae</taxon>
        <taxon>Aureispira</taxon>
    </lineage>
</organism>
<evidence type="ECO:0000259" key="3">
    <source>
        <dbReference type="Pfam" id="PF23598"/>
    </source>
</evidence>
<proteinExistence type="predicted"/>
<evidence type="ECO:0000256" key="1">
    <source>
        <dbReference type="ARBA" id="ARBA00022614"/>
    </source>
</evidence>
<dbReference type="SMART" id="SM00369">
    <property type="entry name" value="LRR_TYP"/>
    <property type="match status" value="3"/>
</dbReference>
<dbReference type="InterPro" id="IPR003591">
    <property type="entry name" value="Leu-rich_rpt_typical-subtyp"/>
</dbReference>
<dbReference type="PANTHER" id="PTHR48051">
    <property type="match status" value="1"/>
</dbReference>
<dbReference type="InterPro" id="IPR032675">
    <property type="entry name" value="LRR_dom_sf"/>
</dbReference>
<keyword evidence="2" id="KW-0677">Repeat</keyword>
<dbReference type="Proteomes" id="UP001060919">
    <property type="component" value="Chromosome"/>
</dbReference>
<accession>A0A915YGC3</accession>
<dbReference type="Pfam" id="PF23598">
    <property type="entry name" value="LRR_14"/>
    <property type="match status" value="1"/>
</dbReference>
<dbReference type="InterPro" id="IPR001611">
    <property type="entry name" value="Leu-rich_rpt"/>
</dbReference>
<dbReference type="KEGG" id="aup:AsAng_0032040"/>
<dbReference type="SUPFAM" id="SSF52058">
    <property type="entry name" value="L domain-like"/>
    <property type="match status" value="1"/>
</dbReference>